<dbReference type="InterPro" id="IPR027417">
    <property type="entry name" value="P-loop_NTPase"/>
</dbReference>
<dbReference type="Gene3D" id="3.40.50.300">
    <property type="entry name" value="P-loop containing nucleotide triphosphate hydrolases"/>
    <property type="match status" value="1"/>
</dbReference>
<evidence type="ECO:0000313" key="1">
    <source>
        <dbReference type="EMBL" id="JAV04395.1"/>
    </source>
</evidence>
<protein>
    <recommendedName>
        <fullName evidence="2">Alpha-and gamma-adaptin-binding protein p34</fullName>
    </recommendedName>
</protein>
<sequence length="293" mass="33453">MASKEEKSLPNVYSVVLVVNHSGPLAEDVIKNIRQKSPTEDVLTLKEDPKSQGYLHHIVTKYFETDLLFVPIDTPLESCPQHLISNAEAVLICFDATKRDFLKYIPKYANFLKNHQIELGILLCEQLCDESDGITYQEAKQCSKELDVIELSVSGDSDEETDEHNPTGYDELHQALKSFLWASADVTKVYHHSHPYTPLDLQNDDIDDEDVATSLQEDKESTQETHNMSEDQITAELANYERLLSEVMQFRSTTSTWSRNERLTYAHQFANLFDEILNIDSYDDSEADKSPDK</sequence>
<dbReference type="EMBL" id="GFDF01009689">
    <property type="protein sequence ID" value="JAV04395.1"/>
    <property type="molecule type" value="Transcribed_RNA"/>
</dbReference>
<dbReference type="AlphaFoldDB" id="A0A1L8DDD5"/>
<evidence type="ECO:0008006" key="2">
    <source>
        <dbReference type="Google" id="ProtNLM"/>
    </source>
</evidence>
<name>A0A1L8DDD5_9DIPT</name>
<dbReference type="SUPFAM" id="SSF52540">
    <property type="entry name" value="P-loop containing nucleoside triphosphate hydrolases"/>
    <property type="match status" value="1"/>
</dbReference>
<accession>A0A1L8DDD5</accession>
<organism evidence="1">
    <name type="scientific">Nyssomyia neivai</name>
    <dbReference type="NCBI Taxonomy" id="330878"/>
    <lineage>
        <taxon>Eukaryota</taxon>
        <taxon>Metazoa</taxon>
        <taxon>Ecdysozoa</taxon>
        <taxon>Arthropoda</taxon>
        <taxon>Hexapoda</taxon>
        <taxon>Insecta</taxon>
        <taxon>Pterygota</taxon>
        <taxon>Neoptera</taxon>
        <taxon>Endopterygota</taxon>
        <taxon>Diptera</taxon>
        <taxon>Nematocera</taxon>
        <taxon>Psychodoidea</taxon>
        <taxon>Psychodidae</taxon>
        <taxon>Nyssomyia</taxon>
    </lineage>
</organism>
<dbReference type="InterPro" id="IPR019341">
    <property type="entry name" value="Alpha/Gamma-adaptin-bd_p34"/>
</dbReference>
<reference evidence="1" key="1">
    <citation type="submission" date="2016-12" db="EMBL/GenBank/DDBJ databases">
        <title>An insight into the sialome and mialome of the sand fly, Nyssomyia neivai.</title>
        <authorList>
            <person name="Sebastian V."/>
            <person name="Goulart T.M."/>
            <person name="Oliveira W."/>
            <person name="Calvo E."/>
            <person name="Oliveira L.F."/>
            <person name="Pinto M.C."/>
            <person name="Rosselino A.M."/>
            <person name="Ribeiro J.M."/>
        </authorList>
    </citation>
    <scope>NUCLEOTIDE SEQUENCE</scope>
</reference>
<dbReference type="PANTHER" id="PTHR14659:SF1">
    <property type="entry name" value="ALPHA- AND GAMMA-ADAPTIN-BINDING PROTEIN P34"/>
    <property type="match status" value="1"/>
</dbReference>
<proteinExistence type="predicted"/>
<dbReference type="PANTHER" id="PTHR14659">
    <property type="entry name" value="ALPHA- AND GAMMA-ADAPTIN-BINDING PROTEIN P34"/>
    <property type="match status" value="1"/>
</dbReference>